<comment type="caution">
    <text evidence="3">The sequence shown here is derived from an EMBL/GenBank/DDBJ whole genome shotgun (WGS) entry which is preliminary data.</text>
</comment>
<evidence type="ECO:0000313" key="4">
    <source>
        <dbReference type="Proteomes" id="UP000429958"/>
    </source>
</evidence>
<evidence type="ECO:0000256" key="1">
    <source>
        <dbReference type="ARBA" id="ARBA00022612"/>
    </source>
</evidence>
<dbReference type="RefSeq" id="WP_154472050.1">
    <property type="nucleotide sequence ID" value="NZ_DBEWUL010000027.1"/>
</dbReference>
<dbReference type="NCBIfam" id="TIGR01760">
    <property type="entry name" value="tape_meas_TP901"/>
    <property type="match status" value="1"/>
</dbReference>
<dbReference type="Proteomes" id="UP000429958">
    <property type="component" value="Unassembled WGS sequence"/>
</dbReference>
<evidence type="ECO:0000313" key="3">
    <source>
        <dbReference type="EMBL" id="MSS36605.1"/>
    </source>
</evidence>
<sequence>MAGKKKYELEIMISGGTNASLSASIQRAKREISSLERQAGLSAKAVGDSFGGMSVKGIDTLGKISDQVFGAIAKGSKVAAAGVAGLIGASTMVGMGFEQQMSTVQAISQASAADMEKLNALAKKMGETTQFTAEEAGQGLEYMAMAGWKTQDMLKGLPGIMNLAAASGEDLGRVSDIVTDAMTAFGMAADESDRFADVLAQASSSSNTNVAMMGETFKYVAPVAGSLGYTIEEVALAAGLMANTGIKAEQAGTAMRTMFTNLAKPTKQMQGYMDALSLSLVDEKGEMKSLSQLLNDLRAGFSNLTEAEQAEYAAGIAGKEGMSGLLAIVNTSEDDFKKLTEEINNSAGAAEAMSKMRLDNLKGDLTLLSSAAQGAGIELYEGFSDDMREAAQYAVAWVSSFTDRLEEDIPTARRLMKNFGKWLEEFFGPVMDIGKWLAKNPQAIEGGIAGIASALLTFKAVKAAKNGVKLLSSLSGIVSAWPVAAAGLAIGAIVGITTAIQEAERKAAQQSLAEHFGDITLSLKDLEEAARNTLGEGLFQSIDELSEAGEKTSKIYDSMQSGIREINKAGWKLSLGIKFDESDTQSYVSAVDQYVKDAQEYITSRGYELKLAVGIVMGEEGDGLLENSDAFYQSLYNQLEPLKQGLQETLQDITENGLTLDKDKIVRDYLDEISEVTAMISDAQSAAKLQMIQDDFSGAALTPETFQNYQDALNEYAKEAIESIDSSSEQILASLNAQRMLGEQGKDGGISQEEFEAQSEAVRQKRYARKAQVLNGVYQATRDTVMDTYGGDIAPALEAVNKSLDESLNGLKTKGLYAPEDWGNAAQIAVLDAASQNHMSKANKDAIGELLKGMEPNQEQMQLLIEQYKKAGGDLNDAMVQGVLESMDEADALGAVSGNEDSLWSLLGKKAADDPVMATAILASKEAGAKYGDSCIEEIKRKRPEAVQEAENFLSAVRARLEQGIVPVTVPLPVNLQAVEAYSRGVDISGKTDSPENRARGYKNGGIVNSRQFAEVAEEGPEAIIPIEHSGRALELWRETGRLLGAYEEHNYDRMYEGLTAGTIVENNSSSSFAPVCNLTINVPGGESVRSQITAGASEGFDRFIEYMERYKREQYRAAF</sequence>
<dbReference type="PANTHER" id="PTHR37813">
    <property type="entry name" value="FELS-2 PROPHAGE PROTEIN"/>
    <property type="match status" value="1"/>
</dbReference>
<dbReference type="Pfam" id="PF10145">
    <property type="entry name" value="PhageMin_Tail"/>
    <property type="match status" value="1"/>
</dbReference>
<proteinExistence type="predicted"/>
<feature type="domain" description="Phage tail tape measure protein" evidence="2">
    <location>
        <begin position="120"/>
        <end position="318"/>
    </location>
</feature>
<gene>
    <name evidence="3" type="ORF">FYJ39_08475</name>
</gene>
<evidence type="ECO:0000259" key="2">
    <source>
        <dbReference type="Pfam" id="PF10145"/>
    </source>
</evidence>
<protein>
    <submittedName>
        <fullName evidence="3">Phage tail tape measure protein</fullName>
    </submittedName>
</protein>
<keyword evidence="1" id="KW-1188">Viral release from host cell</keyword>
<dbReference type="EMBL" id="VUMD01000006">
    <property type="protein sequence ID" value="MSS36605.1"/>
    <property type="molecule type" value="Genomic_DNA"/>
</dbReference>
<dbReference type="PANTHER" id="PTHR37813:SF1">
    <property type="entry name" value="FELS-2 PROPHAGE PROTEIN"/>
    <property type="match status" value="1"/>
</dbReference>
<organism evidence="3 4">
    <name type="scientific">Clostridium porci</name>
    <dbReference type="NCBI Taxonomy" id="2605778"/>
    <lineage>
        <taxon>Bacteria</taxon>
        <taxon>Bacillati</taxon>
        <taxon>Bacillota</taxon>
        <taxon>Clostridia</taxon>
        <taxon>Eubacteriales</taxon>
        <taxon>Clostridiaceae</taxon>
        <taxon>Clostridium</taxon>
    </lineage>
</organism>
<accession>A0A7X2NKY6</accession>
<reference evidence="3 4" key="1">
    <citation type="submission" date="2019-08" db="EMBL/GenBank/DDBJ databases">
        <title>In-depth cultivation of the pig gut microbiome towards novel bacterial diversity and tailored functional studies.</title>
        <authorList>
            <person name="Wylensek D."/>
            <person name="Hitch T.C.A."/>
            <person name="Clavel T."/>
        </authorList>
    </citation>
    <scope>NUCLEOTIDE SEQUENCE [LARGE SCALE GENOMIC DNA]</scope>
    <source>
        <strain evidence="3 4">WCA-389-WT-23D1</strain>
    </source>
</reference>
<dbReference type="AlphaFoldDB" id="A0A7X2NKY6"/>
<dbReference type="InterPro" id="IPR010090">
    <property type="entry name" value="Phage_tape_meas"/>
</dbReference>
<keyword evidence="4" id="KW-1185">Reference proteome</keyword>
<name>A0A7X2NKY6_9CLOT</name>